<dbReference type="InterPro" id="IPR016032">
    <property type="entry name" value="Sig_transdc_resp-reg_C-effctor"/>
</dbReference>
<dbReference type="InterPro" id="IPR036388">
    <property type="entry name" value="WH-like_DNA-bd_sf"/>
</dbReference>
<reference evidence="2 3" key="1">
    <citation type="submission" date="2016-05" db="EMBL/GenBank/DDBJ databases">
        <authorList>
            <person name="Lavstsen T."/>
            <person name="Jespersen J.S."/>
        </authorList>
    </citation>
    <scope>NUCLEOTIDE SEQUENCE [LARGE SCALE GENOMIC DNA]</scope>
    <source>
        <strain evidence="2 3">B7-9</strain>
    </source>
</reference>
<gene>
    <name evidence="2" type="ORF">A9Q02_20305</name>
</gene>
<dbReference type="Pfam" id="PF00196">
    <property type="entry name" value="GerE"/>
    <property type="match status" value="1"/>
</dbReference>
<name>A0A2H3KGH9_9CHLR</name>
<dbReference type="SMART" id="SM00421">
    <property type="entry name" value="HTH_LUXR"/>
    <property type="match status" value="1"/>
</dbReference>
<comment type="caution">
    <text evidence="2">The sequence shown here is derived from an EMBL/GenBank/DDBJ whole genome shotgun (WGS) entry which is preliminary data.</text>
</comment>
<protein>
    <recommendedName>
        <fullName evidence="1">HTH luxR-type domain-containing protein</fullName>
    </recommendedName>
</protein>
<evidence type="ECO:0000259" key="1">
    <source>
        <dbReference type="SMART" id="SM00421"/>
    </source>
</evidence>
<dbReference type="InterPro" id="IPR000792">
    <property type="entry name" value="Tscrpt_reg_LuxR_C"/>
</dbReference>
<dbReference type="RefSeq" id="WP_097655084.1">
    <property type="nucleotide sequence ID" value="NZ_LYXE01000179.1"/>
</dbReference>
<dbReference type="GO" id="GO:0006355">
    <property type="term" value="P:regulation of DNA-templated transcription"/>
    <property type="evidence" value="ECO:0007669"/>
    <property type="project" value="InterPro"/>
</dbReference>
<dbReference type="Proteomes" id="UP000220922">
    <property type="component" value="Unassembled WGS sequence"/>
</dbReference>
<organism evidence="2 3">
    <name type="scientific">Candidatus Chloroploca asiatica</name>
    <dbReference type="NCBI Taxonomy" id="1506545"/>
    <lineage>
        <taxon>Bacteria</taxon>
        <taxon>Bacillati</taxon>
        <taxon>Chloroflexota</taxon>
        <taxon>Chloroflexia</taxon>
        <taxon>Chloroflexales</taxon>
        <taxon>Chloroflexineae</taxon>
        <taxon>Oscillochloridaceae</taxon>
        <taxon>Candidatus Chloroploca</taxon>
    </lineage>
</organism>
<keyword evidence="3" id="KW-1185">Reference proteome</keyword>
<sequence length="128" mass="14282">MPHAIIVLHDVHPEAVAMAVARLTGHLGSTELGLQIVVHGERADGWPLLEAVLKSRGLNASECAIIRLDLEGQTRAGIAHQLHLAPGSITTYWKQIYQKLELADRAAVRAWLQRLRQRFAQPFDPEER</sequence>
<evidence type="ECO:0000313" key="3">
    <source>
        <dbReference type="Proteomes" id="UP000220922"/>
    </source>
</evidence>
<dbReference type="SUPFAM" id="SSF46894">
    <property type="entry name" value="C-terminal effector domain of the bipartite response regulators"/>
    <property type="match status" value="1"/>
</dbReference>
<dbReference type="AlphaFoldDB" id="A0A2H3KGH9"/>
<dbReference type="OrthoDB" id="3170288at2"/>
<proteinExistence type="predicted"/>
<dbReference type="GO" id="GO:0003677">
    <property type="term" value="F:DNA binding"/>
    <property type="evidence" value="ECO:0007669"/>
    <property type="project" value="InterPro"/>
</dbReference>
<feature type="domain" description="HTH luxR-type" evidence="1">
    <location>
        <begin position="55"/>
        <end position="112"/>
    </location>
</feature>
<dbReference type="Gene3D" id="1.10.10.10">
    <property type="entry name" value="Winged helix-like DNA-binding domain superfamily/Winged helix DNA-binding domain"/>
    <property type="match status" value="1"/>
</dbReference>
<evidence type="ECO:0000313" key="2">
    <source>
        <dbReference type="EMBL" id="PDV96823.1"/>
    </source>
</evidence>
<dbReference type="EMBL" id="LYXE01000179">
    <property type="protein sequence ID" value="PDV96823.1"/>
    <property type="molecule type" value="Genomic_DNA"/>
</dbReference>
<accession>A0A2H3KGH9</accession>